<keyword evidence="3" id="KW-1185">Reference proteome</keyword>
<evidence type="ECO:0000256" key="1">
    <source>
        <dbReference type="SAM" id="MobiDB-lite"/>
    </source>
</evidence>
<feature type="compositionally biased region" description="Acidic residues" evidence="1">
    <location>
        <begin position="85"/>
        <end position="101"/>
    </location>
</feature>
<feature type="region of interest" description="Disordered" evidence="1">
    <location>
        <begin position="63"/>
        <end position="101"/>
    </location>
</feature>
<accession>A0ABS8UUF4</accession>
<dbReference type="Proteomes" id="UP000823775">
    <property type="component" value="Unassembled WGS sequence"/>
</dbReference>
<comment type="caution">
    <text evidence="2">The sequence shown here is derived from an EMBL/GenBank/DDBJ whole genome shotgun (WGS) entry which is preliminary data.</text>
</comment>
<gene>
    <name evidence="2" type="ORF">HAX54_022389</name>
</gene>
<feature type="compositionally biased region" description="Basic and acidic residues" evidence="1">
    <location>
        <begin position="1"/>
        <end position="23"/>
    </location>
</feature>
<feature type="region of interest" description="Disordered" evidence="1">
    <location>
        <begin position="1"/>
        <end position="43"/>
    </location>
</feature>
<dbReference type="EMBL" id="JACEIK010002699">
    <property type="protein sequence ID" value="MCD9638426.1"/>
    <property type="molecule type" value="Genomic_DNA"/>
</dbReference>
<sequence>MEGEYNNKELIQDSEKVHDKQDQRSTASSREVDNVYRENEIDEVPKEEQQLKLMWIEGGNVNSYQKARSDPNEGKPHKIMWGDRMDDEEEESMEEGEFITE</sequence>
<reference evidence="2 3" key="1">
    <citation type="journal article" date="2021" name="BMC Genomics">
        <title>Datura genome reveals duplications of psychoactive alkaloid biosynthetic genes and high mutation rate following tissue culture.</title>
        <authorList>
            <person name="Rajewski A."/>
            <person name="Carter-House D."/>
            <person name="Stajich J."/>
            <person name="Litt A."/>
        </authorList>
    </citation>
    <scope>NUCLEOTIDE SEQUENCE [LARGE SCALE GENOMIC DNA]</scope>
    <source>
        <strain evidence="2">AR-01</strain>
    </source>
</reference>
<evidence type="ECO:0000313" key="2">
    <source>
        <dbReference type="EMBL" id="MCD9638426.1"/>
    </source>
</evidence>
<proteinExistence type="predicted"/>
<name>A0ABS8UUF4_DATST</name>
<protein>
    <submittedName>
        <fullName evidence="2">Uncharacterized protein</fullName>
    </submittedName>
</protein>
<feature type="compositionally biased region" description="Basic and acidic residues" evidence="1">
    <location>
        <begin position="67"/>
        <end position="84"/>
    </location>
</feature>
<feature type="compositionally biased region" description="Basic and acidic residues" evidence="1">
    <location>
        <begin position="30"/>
        <end position="43"/>
    </location>
</feature>
<organism evidence="2 3">
    <name type="scientific">Datura stramonium</name>
    <name type="common">Jimsonweed</name>
    <name type="synonym">Common thornapple</name>
    <dbReference type="NCBI Taxonomy" id="4076"/>
    <lineage>
        <taxon>Eukaryota</taxon>
        <taxon>Viridiplantae</taxon>
        <taxon>Streptophyta</taxon>
        <taxon>Embryophyta</taxon>
        <taxon>Tracheophyta</taxon>
        <taxon>Spermatophyta</taxon>
        <taxon>Magnoliopsida</taxon>
        <taxon>eudicotyledons</taxon>
        <taxon>Gunneridae</taxon>
        <taxon>Pentapetalae</taxon>
        <taxon>asterids</taxon>
        <taxon>lamiids</taxon>
        <taxon>Solanales</taxon>
        <taxon>Solanaceae</taxon>
        <taxon>Solanoideae</taxon>
        <taxon>Datureae</taxon>
        <taxon>Datura</taxon>
    </lineage>
</organism>
<evidence type="ECO:0000313" key="3">
    <source>
        <dbReference type="Proteomes" id="UP000823775"/>
    </source>
</evidence>